<comment type="pathway">
    <text evidence="3">tRNA modification; 5-methoxycarbonylmethyl-2-thiouridine-tRNA biosynthesis.</text>
</comment>
<dbReference type="GeneTree" id="ENSGT00390000008797"/>
<dbReference type="InterPro" id="IPR014729">
    <property type="entry name" value="Rossmann-like_a/b/a_fold"/>
</dbReference>
<dbReference type="Proteomes" id="UP000265120">
    <property type="component" value="Chromosome 12"/>
</dbReference>
<dbReference type="GO" id="GO:0002143">
    <property type="term" value="P:tRNA wobble position uridine thiolation"/>
    <property type="evidence" value="ECO:0007669"/>
    <property type="project" value="TreeGrafter"/>
</dbReference>
<dbReference type="GO" id="GO:0005829">
    <property type="term" value="C:cytosol"/>
    <property type="evidence" value="ECO:0007669"/>
    <property type="project" value="TreeGrafter"/>
</dbReference>
<dbReference type="FunCoup" id="A0A3P8WP33">
    <property type="interactions" value="1798"/>
</dbReference>
<proteinExistence type="inferred from homology"/>
<dbReference type="SUPFAM" id="SSF52402">
    <property type="entry name" value="Adenine nucleotide alpha hydrolases-like"/>
    <property type="match status" value="1"/>
</dbReference>
<comment type="subcellular location">
    <subcellularLocation>
        <location evidence="3">Cytoplasm</location>
    </subcellularLocation>
</comment>
<dbReference type="GO" id="GO:0032447">
    <property type="term" value="P:protein urmylation"/>
    <property type="evidence" value="ECO:0007669"/>
    <property type="project" value="UniProtKB-UniRule"/>
</dbReference>
<evidence type="ECO:0000256" key="2">
    <source>
        <dbReference type="ARBA" id="ARBA00022694"/>
    </source>
</evidence>
<dbReference type="GO" id="GO:0000049">
    <property type="term" value="F:tRNA binding"/>
    <property type="evidence" value="ECO:0007669"/>
    <property type="project" value="InterPro"/>
</dbReference>
<protein>
    <recommendedName>
        <fullName evidence="3">Cytoplasmic tRNA 2-thiolation protein 2</fullName>
    </recommendedName>
</protein>
<dbReference type="Gene3D" id="3.40.50.620">
    <property type="entry name" value="HUPs"/>
    <property type="match status" value="1"/>
</dbReference>
<keyword evidence="5" id="KW-1185">Reference proteome</keyword>
<organism evidence="4 5">
    <name type="scientific">Cynoglossus semilaevis</name>
    <name type="common">Tongue sole</name>
    <dbReference type="NCBI Taxonomy" id="244447"/>
    <lineage>
        <taxon>Eukaryota</taxon>
        <taxon>Metazoa</taxon>
        <taxon>Chordata</taxon>
        <taxon>Craniata</taxon>
        <taxon>Vertebrata</taxon>
        <taxon>Euteleostomi</taxon>
        <taxon>Actinopterygii</taxon>
        <taxon>Neopterygii</taxon>
        <taxon>Teleostei</taxon>
        <taxon>Neoteleostei</taxon>
        <taxon>Acanthomorphata</taxon>
        <taxon>Carangaria</taxon>
        <taxon>Pleuronectiformes</taxon>
        <taxon>Pleuronectoidei</taxon>
        <taxon>Cynoglossidae</taxon>
        <taxon>Cynoglossinae</taxon>
        <taxon>Cynoglossus</taxon>
    </lineage>
</organism>
<keyword evidence="2 3" id="KW-0819">tRNA processing</keyword>
<dbReference type="InParanoid" id="A0A3P8WP33"/>
<reference evidence="4 5" key="1">
    <citation type="journal article" date="2014" name="Nat. Genet.">
        <title>Whole-genome sequence of a flatfish provides insights into ZW sex chromosome evolution and adaptation to a benthic lifestyle.</title>
        <authorList>
            <person name="Chen S."/>
            <person name="Zhang G."/>
            <person name="Shao C."/>
            <person name="Huang Q."/>
            <person name="Liu G."/>
            <person name="Zhang P."/>
            <person name="Song W."/>
            <person name="An N."/>
            <person name="Chalopin D."/>
            <person name="Volff J.N."/>
            <person name="Hong Y."/>
            <person name="Li Q."/>
            <person name="Sha Z."/>
            <person name="Zhou H."/>
            <person name="Xie M."/>
            <person name="Yu Q."/>
            <person name="Liu Y."/>
            <person name="Xiang H."/>
            <person name="Wang N."/>
            <person name="Wu K."/>
            <person name="Yang C."/>
            <person name="Zhou Q."/>
            <person name="Liao X."/>
            <person name="Yang L."/>
            <person name="Hu Q."/>
            <person name="Zhang J."/>
            <person name="Meng L."/>
            <person name="Jin L."/>
            <person name="Tian Y."/>
            <person name="Lian J."/>
            <person name="Yang J."/>
            <person name="Miao G."/>
            <person name="Liu S."/>
            <person name="Liang Z."/>
            <person name="Yan F."/>
            <person name="Li Y."/>
            <person name="Sun B."/>
            <person name="Zhang H."/>
            <person name="Zhang J."/>
            <person name="Zhu Y."/>
            <person name="Du M."/>
            <person name="Zhao Y."/>
            <person name="Schartl M."/>
            <person name="Tang Q."/>
            <person name="Wang J."/>
        </authorList>
    </citation>
    <scope>NUCLEOTIDE SEQUENCE</scope>
</reference>
<dbReference type="PANTHER" id="PTHR20882:SF14">
    <property type="entry name" value="CYTOPLASMIC TRNA 2-THIOLATION PROTEIN 2"/>
    <property type="match status" value="1"/>
</dbReference>
<evidence type="ECO:0000313" key="4">
    <source>
        <dbReference type="Ensembl" id="ENSCSEP00000026420.1"/>
    </source>
</evidence>
<dbReference type="HAMAP" id="MF_03054">
    <property type="entry name" value="CTU2"/>
    <property type="match status" value="1"/>
</dbReference>
<comment type="function">
    <text evidence="3">Plays a central role in 2-thiolation of mcm(5)S(2)U at tRNA wobble positions of tRNA(Lys), tRNA(Glu) and tRNA(Gln). May act by forming a heterodimer with CTU1/ATPBD3 that ligates sulfur from thiocarboxylated URM1 onto the uridine of tRNAs at wobble position.</text>
</comment>
<comment type="similarity">
    <text evidence="3">Belongs to the CTU2/NCS2 family.</text>
</comment>
<dbReference type="OMA" id="KQRKQMM"/>
<reference evidence="4" key="2">
    <citation type="submission" date="2025-08" db="UniProtKB">
        <authorList>
            <consortium name="Ensembl"/>
        </authorList>
    </citation>
    <scope>IDENTIFICATION</scope>
</reference>
<evidence type="ECO:0000256" key="3">
    <source>
        <dbReference type="HAMAP-Rule" id="MF_03054"/>
    </source>
</evidence>
<name>A0A3P8WP33_CYNSE</name>
<gene>
    <name evidence="3" type="primary">CTU2</name>
    <name evidence="3" type="synonym">NCS2</name>
</gene>
<dbReference type="InterPro" id="IPR019407">
    <property type="entry name" value="CTU2"/>
</dbReference>
<dbReference type="Ensembl" id="ENSCSET00000026773.1">
    <property type="protein sequence ID" value="ENSCSEP00000026420.1"/>
    <property type="gene ID" value="ENSCSEG00000016884.1"/>
</dbReference>
<dbReference type="UniPathway" id="UPA00988"/>
<reference evidence="4" key="3">
    <citation type="submission" date="2025-09" db="UniProtKB">
        <authorList>
            <consortium name="Ensembl"/>
        </authorList>
    </citation>
    <scope>IDENTIFICATION</scope>
</reference>
<dbReference type="GO" id="GO:0016783">
    <property type="term" value="F:sulfurtransferase activity"/>
    <property type="evidence" value="ECO:0007669"/>
    <property type="project" value="TreeGrafter"/>
</dbReference>
<keyword evidence="1 3" id="KW-0963">Cytoplasm</keyword>
<dbReference type="Pfam" id="PF10288">
    <property type="entry name" value="CTU2"/>
    <property type="match status" value="1"/>
</dbReference>
<dbReference type="GO" id="GO:0016779">
    <property type="term" value="F:nucleotidyltransferase activity"/>
    <property type="evidence" value="ECO:0007669"/>
    <property type="project" value="UniProtKB-UniRule"/>
</dbReference>
<evidence type="ECO:0000256" key="1">
    <source>
        <dbReference type="ARBA" id="ARBA00022490"/>
    </source>
</evidence>
<evidence type="ECO:0000313" key="5">
    <source>
        <dbReference type="Proteomes" id="UP000265120"/>
    </source>
</evidence>
<dbReference type="STRING" id="244447.ENSCSEP00000026420"/>
<accession>A0A3P8WP33</accession>
<sequence>MCEINEDFHDRLECVQDVEGGLKKCVKCKEANASVVIKGGDAHCRACFKENFTHKFRATLGKNRVIFPGEKVLLAVSGGPSSCSMLRQVQEGLSQNAHKKLRFLPGIVYIDEGGAVFRSSEERQKTVAQLQAIFKATGYPFHIVPLEQVLDLPSSTILTAPSASQPAHTGAYKTAVDQFIQHEISSSAAREVQEETDVYESQEPHTQALQKLIGSAKTLTAKQDLVNTLRQHVLVHTARSKGYSKVMLGDSCTRLAVKLLSNISTGRGAHLAQDTGFSDTRHGDVILVRPMRDYSAKEIAYYNHVFAVPSVFIPGLDTKNADKASIHRLTESFVNKLQADFPSTVSTIYRTSEKLQTVCGSSSTADPCDRCLLCVCALDTADDGVSALQATLTSEKLSKFRGNTRPGMPVLISGELRQSAPTVRDCRSGEGENCGQAQVGGSCCSSDMKPEKTDLKSTLCYSCQLIVKDLSSVECLPQYILSEAMRRQRRSLMRKEITFAPVSNVGQEKTLVTVPGSELWAVDQTSH</sequence>
<dbReference type="PANTHER" id="PTHR20882">
    <property type="entry name" value="CYTOPLASMIC TRNA 2-THIOLATION PROTEIN 2"/>
    <property type="match status" value="1"/>
</dbReference>
<dbReference type="AlphaFoldDB" id="A0A3P8WP33"/>